<reference evidence="9 10" key="1">
    <citation type="journal article" date="2015" name="Nature">
        <title>rRNA introns, odd ribosomes, and small enigmatic genomes across a large radiation of phyla.</title>
        <authorList>
            <person name="Brown C.T."/>
            <person name="Hug L.A."/>
            <person name="Thomas B.C."/>
            <person name="Sharon I."/>
            <person name="Castelle C.J."/>
            <person name="Singh A."/>
            <person name="Wilkins M.J."/>
            <person name="Williams K.H."/>
            <person name="Banfield J.F."/>
        </authorList>
    </citation>
    <scope>NUCLEOTIDE SEQUENCE [LARGE SCALE GENOMIC DNA]</scope>
</reference>
<proteinExistence type="predicted"/>
<sequence length="367" mass="39398">MQPQLQEQKIILHQGVYKPSASVADAVFMITGMTIGAGVLGVPYVVAQVGLKIGIAYIVGLGLVMLFLNLILGEIAVRTNESLQIPGLAGKYLGKWAKHLLNVVIIFASYGALLAYISGEGQALSALFGGNPVVWSVIFWGLASAVVWRGLQTIKRVEKVLSIIVISIICGLSFYIFKDFKITNWVYSDFGKIFLPYGVILFALNGTAAVIEAHALLPRSQKHFRKALIIGSLIPVAVYALFALAVVGATGLQTSEIATIGLGAKFGNGVLVLGNIFAILAMSTGFIGSGIALKQTFVWDNKINKVLAEFLVISLPLLLFLAGIRQFILILGVAGGIFIGIEAIMLIIVCWQARRKGDLDASRYLTF</sequence>
<feature type="transmembrane region" description="Helical" evidence="8">
    <location>
        <begin position="100"/>
        <end position="117"/>
    </location>
</feature>
<dbReference type="PANTHER" id="PTHR32195">
    <property type="entry name" value="OS07G0662800 PROTEIN"/>
    <property type="match status" value="1"/>
</dbReference>
<feature type="transmembrane region" description="Helical" evidence="8">
    <location>
        <begin position="123"/>
        <end position="148"/>
    </location>
</feature>
<evidence type="ECO:0000256" key="5">
    <source>
        <dbReference type="ARBA" id="ARBA00022692"/>
    </source>
</evidence>
<dbReference type="EMBL" id="LBXR01000015">
    <property type="protein sequence ID" value="KKR34473.1"/>
    <property type="molecule type" value="Genomic_DNA"/>
</dbReference>
<feature type="transmembrane region" description="Helical" evidence="8">
    <location>
        <begin position="306"/>
        <end position="324"/>
    </location>
</feature>
<feature type="transmembrane region" description="Helical" evidence="8">
    <location>
        <begin position="272"/>
        <end position="294"/>
    </location>
</feature>
<keyword evidence="6 8" id="KW-1133">Transmembrane helix</keyword>
<evidence type="ECO:0000256" key="3">
    <source>
        <dbReference type="ARBA" id="ARBA00022475"/>
    </source>
</evidence>
<dbReference type="Gene3D" id="1.20.1740.10">
    <property type="entry name" value="Amino acid/polyamine transporter I"/>
    <property type="match status" value="1"/>
</dbReference>
<feature type="transmembrane region" description="Helical" evidence="8">
    <location>
        <begin position="197"/>
        <end position="217"/>
    </location>
</feature>
<feature type="transmembrane region" description="Helical" evidence="8">
    <location>
        <begin position="53"/>
        <end position="72"/>
    </location>
</feature>
<evidence type="ECO:0000256" key="8">
    <source>
        <dbReference type="SAM" id="Phobius"/>
    </source>
</evidence>
<dbReference type="AlphaFoldDB" id="A0A0G0Q2W9"/>
<organism evidence="9 10">
    <name type="scientific">Candidatus Magasanikbacteria bacterium GW2011_GWA2_40_10</name>
    <dbReference type="NCBI Taxonomy" id="1619037"/>
    <lineage>
        <taxon>Bacteria</taxon>
        <taxon>Candidatus Magasanikiibacteriota</taxon>
    </lineage>
</organism>
<keyword evidence="3" id="KW-1003">Cell membrane</keyword>
<keyword evidence="2" id="KW-0813">Transport</keyword>
<evidence type="ECO:0000256" key="2">
    <source>
        <dbReference type="ARBA" id="ARBA00022448"/>
    </source>
</evidence>
<name>A0A0G0Q2W9_9BACT</name>
<gene>
    <name evidence="9" type="ORF">UT67_C0015G0005</name>
</gene>
<dbReference type="STRING" id="1619037.UT67_C0015G0005"/>
<evidence type="ECO:0000256" key="7">
    <source>
        <dbReference type="ARBA" id="ARBA00023136"/>
    </source>
</evidence>
<feature type="transmembrane region" description="Helical" evidence="8">
    <location>
        <begin position="330"/>
        <end position="353"/>
    </location>
</feature>
<evidence type="ECO:0000313" key="10">
    <source>
        <dbReference type="Proteomes" id="UP000034855"/>
    </source>
</evidence>
<evidence type="ECO:0000256" key="4">
    <source>
        <dbReference type="ARBA" id="ARBA00022519"/>
    </source>
</evidence>
<protein>
    <submittedName>
        <fullName evidence="9">Aromatic amino acid permease</fullName>
    </submittedName>
</protein>
<evidence type="ECO:0000256" key="1">
    <source>
        <dbReference type="ARBA" id="ARBA00004429"/>
    </source>
</evidence>
<comment type="caution">
    <text evidence="9">The sequence shown here is derived from an EMBL/GenBank/DDBJ whole genome shotgun (WGS) entry which is preliminary data.</text>
</comment>
<dbReference type="Pfam" id="PF03222">
    <property type="entry name" value="Trp_Tyr_perm"/>
    <property type="match status" value="1"/>
</dbReference>
<dbReference type="Proteomes" id="UP000034855">
    <property type="component" value="Unassembled WGS sequence"/>
</dbReference>
<feature type="transmembrane region" description="Helical" evidence="8">
    <location>
        <begin position="160"/>
        <end position="177"/>
    </location>
</feature>
<evidence type="ECO:0000256" key="6">
    <source>
        <dbReference type="ARBA" id="ARBA00022989"/>
    </source>
</evidence>
<keyword evidence="4" id="KW-0997">Cell inner membrane</keyword>
<dbReference type="GO" id="GO:0003333">
    <property type="term" value="P:amino acid transmembrane transport"/>
    <property type="evidence" value="ECO:0007669"/>
    <property type="project" value="InterPro"/>
</dbReference>
<dbReference type="PANTHER" id="PTHR32195:SF26">
    <property type="entry name" value="TRYPTOPHAN OR TYROSINE TRANSPORTER PROTEIN"/>
    <property type="match status" value="1"/>
</dbReference>
<keyword evidence="7 8" id="KW-0472">Membrane</keyword>
<keyword evidence="5 8" id="KW-0812">Transmembrane</keyword>
<feature type="transmembrane region" description="Helical" evidence="8">
    <location>
        <begin position="21"/>
        <end position="47"/>
    </location>
</feature>
<accession>A0A0G0Q2W9</accession>
<evidence type="ECO:0000313" key="9">
    <source>
        <dbReference type="EMBL" id="KKR34473.1"/>
    </source>
</evidence>
<dbReference type="GO" id="GO:0005886">
    <property type="term" value="C:plasma membrane"/>
    <property type="evidence" value="ECO:0007669"/>
    <property type="project" value="UniProtKB-SubCell"/>
</dbReference>
<feature type="transmembrane region" description="Helical" evidence="8">
    <location>
        <begin position="229"/>
        <end position="252"/>
    </location>
</feature>
<dbReference type="InterPro" id="IPR018227">
    <property type="entry name" value="Amino_acid_transport_2"/>
</dbReference>
<comment type="subcellular location">
    <subcellularLocation>
        <location evidence="1">Cell inner membrane</location>
        <topology evidence="1">Multi-pass membrane protein</topology>
    </subcellularLocation>
</comment>